<dbReference type="Proteomes" id="UP000617340">
    <property type="component" value="Unassembled WGS sequence"/>
</dbReference>
<dbReference type="GO" id="GO:0000978">
    <property type="term" value="F:RNA polymerase II cis-regulatory region sequence-specific DNA binding"/>
    <property type="evidence" value="ECO:0007669"/>
    <property type="project" value="TreeGrafter"/>
</dbReference>
<evidence type="ECO:0000313" key="10">
    <source>
        <dbReference type="Proteomes" id="UP000617340"/>
    </source>
</evidence>
<evidence type="ECO:0000256" key="1">
    <source>
        <dbReference type="ARBA" id="ARBA00004123"/>
    </source>
</evidence>
<dbReference type="CDD" id="cd11405">
    <property type="entry name" value="bHLHzip_MLXIP_like"/>
    <property type="match status" value="1"/>
</dbReference>
<dbReference type="PANTHER" id="PTHR15741">
    <property type="entry name" value="BASIC HELIX-LOOP-HELIX ZIP TRANSCRIPTION FACTOR"/>
    <property type="match status" value="1"/>
</dbReference>
<dbReference type="GO" id="GO:0000981">
    <property type="term" value="F:DNA-binding transcription factor activity, RNA polymerase II-specific"/>
    <property type="evidence" value="ECO:0007669"/>
    <property type="project" value="TreeGrafter"/>
</dbReference>
<dbReference type="InterPro" id="IPR036638">
    <property type="entry name" value="HLH_DNA-bd_sf"/>
</dbReference>
<dbReference type="Gene3D" id="4.10.280.10">
    <property type="entry name" value="Helix-loop-helix DNA-binding domain"/>
    <property type="match status" value="1"/>
</dbReference>
<dbReference type="InterPro" id="IPR011598">
    <property type="entry name" value="bHLH_dom"/>
</dbReference>
<evidence type="ECO:0000256" key="4">
    <source>
        <dbReference type="ARBA" id="ARBA00023163"/>
    </source>
</evidence>
<protein>
    <recommendedName>
        <fullName evidence="8">BHLH domain-containing protein</fullName>
    </recommendedName>
</protein>
<dbReference type="FunFam" id="4.10.280.10:FF:000094">
    <property type="entry name" value="Blast:Carbohydrate-responsive element-binding protein"/>
    <property type="match status" value="1"/>
</dbReference>
<dbReference type="Pfam" id="PF00010">
    <property type="entry name" value="HLH"/>
    <property type="match status" value="1"/>
</dbReference>
<evidence type="ECO:0000256" key="6">
    <source>
        <dbReference type="SAM" id="Coils"/>
    </source>
</evidence>
<evidence type="ECO:0000256" key="2">
    <source>
        <dbReference type="ARBA" id="ARBA00023015"/>
    </source>
</evidence>
<feature type="compositionally biased region" description="Basic and acidic residues" evidence="7">
    <location>
        <begin position="399"/>
        <end position="416"/>
    </location>
</feature>
<dbReference type="EMBL" id="JACSDZ010000004">
    <property type="protein sequence ID" value="KAF7406554.1"/>
    <property type="molecule type" value="Genomic_DNA"/>
</dbReference>
<keyword evidence="3" id="KW-0238">DNA-binding</keyword>
<dbReference type="PROSITE" id="PS50888">
    <property type="entry name" value="BHLH"/>
    <property type="match status" value="1"/>
</dbReference>
<dbReference type="GO" id="GO:0005634">
    <property type="term" value="C:nucleus"/>
    <property type="evidence" value="ECO:0007669"/>
    <property type="project" value="UniProtKB-SubCell"/>
</dbReference>
<dbReference type="AlphaFoldDB" id="A0A834KEM0"/>
<keyword evidence="10" id="KW-1185">Reference proteome</keyword>
<feature type="region of interest" description="Disordered" evidence="7">
    <location>
        <begin position="350"/>
        <end position="416"/>
    </location>
</feature>
<evidence type="ECO:0000256" key="3">
    <source>
        <dbReference type="ARBA" id="ARBA00023125"/>
    </source>
</evidence>
<dbReference type="SUPFAM" id="SSF47459">
    <property type="entry name" value="HLH, helix-loop-helix DNA-binding domain"/>
    <property type="match status" value="1"/>
</dbReference>
<comment type="subcellular location">
    <subcellularLocation>
        <location evidence="1">Nucleus</location>
    </subcellularLocation>
</comment>
<sequence length="615" mass="68198">MSRVIQQTHQQQHGQRADAYRQAVQAVQAVQSVQTVQRNSVYEQPSQQQSYAMEVQAAVQLAPVDNQIQVATLNDQSVVNATRISSMAEVQNLVTAQQNFAQSNAALPGAQQRSMRSLPPTPPMSSKPYKIVQPQPNACYKLSNIGQNFNTQQQCKFAGNNFKTHPAQQVVSVPTQQPTQSPILLQCRSSGLDLTLQPTKLVAQSIPTTSEKEVFAVPKYQMKARNRSRSSSSLIPPRMNQLPLASAVSDPALNLNNNVLLAHLLTNNTSGICTMNAPTDKIIPTTNQSNTVKHILPILPPTASATQVTTAHHIATPVTVQAIQTSSIQASQHQQQGIQSSCGQQILLNANNQTPHPSQNSPGSPKDHSNAPSPQALSLSPLHSPMSIGSPLSPTRNYVKGESERGQYKEQRRVGHIHAEQKRRYNIKNGFDMLHSLIPQLNQNPNAKLSKAAMLQKGADYIKQLRAERNQLKEEMDSLRHQIECLNTSISNCQSMLPATGAPVSRHRTNKMKEMFDEYVRTRTRENWKFWIFSILLEPLMLSFNTSVSTASIEDLYRSTILWVEQHCSLVDLRPAVLNSLRYLCTATDILADPGRLPEEALAAVNRTERRRSIQ</sequence>
<evidence type="ECO:0000256" key="5">
    <source>
        <dbReference type="ARBA" id="ARBA00023242"/>
    </source>
</evidence>
<evidence type="ECO:0000313" key="9">
    <source>
        <dbReference type="EMBL" id="KAF7406554.1"/>
    </source>
</evidence>
<dbReference type="SMART" id="SM00353">
    <property type="entry name" value="HLH"/>
    <property type="match status" value="1"/>
</dbReference>
<comment type="caution">
    <text evidence="9">The sequence shown here is derived from an EMBL/GenBank/DDBJ whole genome shotgun (WGS) entry which is preliminary data.</text>
</comment>
<feature type="compositionally biased region" description="Polar residues" evidence="7">
    <location>
        <begin position="106"/>
        <end position="115"/>
    </location>
</feature>
<organism evidence="9 10">
    <name type="scientific">Vespula germanica</name>
    <name type="common">German yellow jacket</name>
    <name type="synonym">Paravespula germanica</name>
    <dbReference type="NCBI Taxonomy" id="30212"/>
    <lineage>
        <taxon>Eukaryota</taxon>
        <taxon>Metazoa</taxon>
        <taxon>Ecdysozoa</taxon>
        <taxon>Arthropoda</taxon>
        <taxon>Hexapoda</taxon>
        <taxon>Insecta</taxon>
        <taxon>Pterygota</taxon>
        <taxon>Neoptera</taxon>
        <taxon>Endopterygota</taxon>
        <taxon>Hymenoptera</taxon>
        <taxon>Apocrita</taxon>
        <taxon>Aculeata</taxon>
        <taxon>Vespoidea</taxon>
        <taxon>Vespidae</taxon>
        <taxon>Vespinae</taxon>
        <taxon>Vespula</taxon>
    </lineage>
</organism>
<feature type="region of interest" description="Disordered" evidence="7">
    <location>
        <begin position="106"/>
        <end position="126"/>
    </location>
</feature>
<keyword evidence="5" id="KW-0539">Nucleus</keyword>
<dbReference type="PANTHER" id="PTHR15741:SF37">
    <property type="entry name" value="LD38259P"/>
    <property type="match status" value="1"/>
</dbReference>
<keyword evidence="4" id="KW-0804">Transcription</keyword>
<feature type="compositionally biased region" description="Polar residues" evidence="7">
    <location>
        <begin position="350"/>
        <end position="363"/>
    </location>
</feature>
<keyword evidence="2" id="KW-0805">Transcription regulation</keyword>
<accession>A0A834KEM0</accession>
<dbReference type="InterPro" id="IPR052207">
    <property type="entry name" value="Max-like/E-box_TFs"/>
</dbReference>
<proteinExistence type="predicted"/>
<name>A0A834KEM0_VESGE</name>
<reference evidence="9" key="1">
    <citation type="journal article" date="2020" name="G3 (Bethesda)">
        <title>High-Quality Assemblies for Three Invasive Social Wasps from the &lt;i&gt;Vespula&lt;/i&gt; Genus.</title>
        <authorList>
            <person name="Harrop T.W.R."/>
            <person name="Guhlin J."/>
            <person name="McLaughlin G.M."/>
            <person name="Permina E."/>
            <person name="Stockwell P."/>
            <person name="Gilligan J."/>
            <person name="Le Lec M.F."/>
            <person name="Gruber M.A.M."/>
            <person name="Quinn O."/>
            <person name="Lovegrove M."/>
            <person name="Duncan E.J."/>
            <person name="Remnant E.J."/>
            <person name="Van Eeckhoven J."/>
            <person name="Graham B."/>
            <person name="Knapp R.A."/>
            <person name="Langford K.W."/>
            <person name="Kronenberg Z."/>
            <person name="Press M.O."/>
            <person name="Eacker S.M."/>
            <person name="Wilson-Rankin E.E."/>
            <person name="Purcell J."/>
            <person name="Lester P.J."/>
            <person name="Dearden P.K."/>
        </authorList>
    </citation>
    <scope>NUCLEOTIDE SEQUENCE</scope>
    <source>
        <strain evidence="9">Linc-1</strain>
    </source>
</reference>
<evidence type="ECO:0000259" key="8">
    <source>
        <dbReference type="PROSITE" id="PS50888"/>
    </source>
</evidence>
<evidence type="ECO:0000256" key="7">
    <source>
        <dbReference type="SAM" id="MobiDB-lite"/>
    </source>
</evidence>
<keyword evidence="6" id="KW-0175">Coiled coil</keyword>
<gene>
    <name evidence="9" type="ORF">HZH68_005923</name>
</gene>
<feature type="coiled-coil region" evidence="6">
    <location>
        <begin position="455"/>
        <end position="489"/>
    </location>
</feature>
<feature type="domain" description="BHLH" evidence="8">
    <location>
        <begin position="411"/>
        <end position="465"/>
    </location>
</feature>
<dbReference type="GO" id="GO:0046983">
    <property type="term" value="F:protein dimerization activity"/>
    <property type="evidence" value="ECO:0007669"/>
    <property type="project" value="InterPro"/>
</dbReference>